<evidence type="ECO:0000313" key="3">
    <source>
        <dbReference type="Proteomes" id="UP000189433"/>
    </source>
</evidence>
<protein>
    <recommendedName>
        <fullName evidence="4">Conjugal transfer protein TrbM</fullName>
    </recommendedName>
</protein>
<keyword evidence="3" id="KW-1185">Reference proteome</keyword>
<dbReference type="OrthoDB" id="9784009at2"/>
<feature type="signal peptide" evidence="1">
    <location>
        <begin position="1"/>
        <end position="21"/>
    </location>
</feature>
<dbReference type="STRING" id="1908260.BKK50_10010"/>
<name>A0A1V3IGD2_9PAST</name>
<comment type="caution">
    <text evidence="2">The sequence shown here is derived from an EMBL/GenBank/DDBJ whole genome shotgun (WGS) entry which is preliminary data.</text>
</comment>
<gene>
    <name evidence="2" type="ORF">BKK50_10010</name>
</gene>
<dbReference type="AlphaFoldDB" id="A0A1V3IGD2"/>
<sequence>MQKTKSIVAILASCVAAPSFAGLDLSPVNKGLSAEEELACTVILCMASSEGYKVAECRDPIRKYFKIKAKKWHKTVQKRKNFLKLCPSETASDDMKLATLTHLYAEQAHGCDANSLNQQVERRVRREKDDNSYITHTYYRVLNKLPAFCENVYKHEYTDWKKPKNVCSSNWYDSTSWNRGSIAIAIGTKTVGYGDNAYEKTVYRYEPINKTCWINQ</sequence>
<organism evidence="2 3">
    <name type="scientific">Rodentibacter rarus</name>
    <dbReference type="NCBI Taxonomy" id="1908260"/>
    <lineage>
        <taxon>Bacteria</taxon>
        <taxon>Pseudomonadati</taxon>
        <taxon>Pseudomonadota</taxon>
        <taxon>Gammaproteobacteria</taxon>
        <taxon>Pasteurellales</taxon>
        <taxon>Pasteurellaceae</taxon>
        <taxon>Rodentibacter</taxon>
    </lineage>
</organism>
<dbReference type="Proteomes" id="UP000189433">
    <property type="component" value="Unassembled WGS sequence"/>
</dbReference>
<evidence type="ECO:0000256" key="1">
    <source>
        <dbReference type="SAM" id="SignalP"/>
    </source>
</evidence>
<reference evidence="2 3" key="1">
    <citation type="submission" date="2016-10" db="EMBL/GenBank/DDBJ databases">
        <title>Rodentibacter gen. nov. and new species.</title>
        <authorList>
            <person name="Christensen H."/>
        </authorList>
    </citation>
    <scope>NUCLEOTIDE SEQUENCE [LARGE SCALE GENOMIC DNA]</scope>
    <source>
        <strain evidence="2 3">CCUG17206</strain>
    </source>
</reference>
<dbReference type="Pfam" id="PF07424">
    <property type="entry name" value="TrbM"/>
    <property type="match status" value="1"/>
</dbReference>
<keyword evidence="1" id="KW-0732">Signal</keyword>
<proteinExistence type="predicted"/>
<dbReference type="EMBL" id="MLHJ01000110">
    <property type="protein sequence ID" value="OOF40065.1"/>
    <property type="molecule type" value="Genomic_DNA"/>
</dbReference>
<feature type="chain" id="PRO_5013296516" description="Conjugal transfer protein TrbM" evidence="1">
    <location>
        <begin position="22"/>
        <end position="216"/>
    </location>
</feature>
<evidence type="ECO:0008006" key="4">
    <source>
        <dbReference type="Google" id="ProtNLM"/>
    </source>
</evidence>
<dbReference type="RefSeq" id="WP_077417735.1">
    <property type="nucleotide sequence ID" value="NZ_MLHJ01000110.1"/>
</dbReference>
<evidence type="ECO:0000313" key="2">
    <source>
        <dbReference type="EMBL" id="OOF40065.1"/>
    </source>
</evidence>
<accession>A0A1V3IGD2</accession>
<dbReference type="InterPro" id="IPR009989">
    <property type="entry name" value="TrbM"/>
</dbReference>